<organism evidence="2 3">
    <name type="scientific">Friedmanniomyces endolithicus</name>
    <dbReference type="NCBI Taxonomy" id="329885"/>
    <lineage>
        <taxon>Eukaryota</taxon>
        <taxon>Fungi</taxon>
        <taxon>Dikarya</taxon>
        <taxon>Ascomycota</taxon>
        <taxon>Pezizomycotina</taxon>
        <taxon>Dothideomycetes</taxon>
        <taxon>Dothideomycetidae</taxon>
        <taxon>Mycosphaerellales</taxon>
        <taxon>Teratosphaeriaceae</taxon>
        <taxon>Friedmanniomyces</taxon>
    </lineage>
</organism>
<feature type="region of interest" description="Disordered" evidence="1">
    <location>
        <begin position="80"/>
        <end position="149"/>
    </location>
</feature>
<proteinExistence type="predicted"/>
<evidence type="ECO:0000256" key="1">
    <source>
        <dbReference type="SAM" id="MobiDB-lite"/>
    </source>
</evidence>
<accession>A0A4U0UWW2</accession>
<dbReference type="OrthoDB" id="3926894at2759"/>
<sequence>MPGPKAYIELASKPLHPEVEALNDRRLRSVARWHAFAVREEARMWAEDANTAHQRPLEQQEALTVQGEETVNTKVCNLSGDLRENESETKGGPIEDDKQEFSSSDKTVTIERQDHNLTNGDEGTAESDSSAINDGESPEKKQAVTERADDHHGHILTLVFNRVYAQKAEMSMLDHFAPAGPYKDGGVTAPHAPAPDVNVKKTSGGDNQLDGEEMKERSMMWE</sequence>
<name>A0A4U0UWW2_9PEZI</name>
<evidence type="ECO:0000313" key="2">
    <source>
        <dbReference type="EMBL" id="TKA40628.1"/>
    </source>
</evidence>
<feature type="compositionally biased region" description="Basic and acidic residues" evidence="1">
    <location>
        <begin position="81"/>
        <end position="100"/>
    </location>
</feature>
<evidence type="ECO:0000313" key="3">
    <source>
        <dbReference type="Proteomes" id="UP000310066"/>
    </source>
</evidence>
<feature type="compositionally biased region" description="Basic and acidic residues" evidence="1">
    <location>
        <begin position="212"/>
        <end position="222"/>
    </location>
</feature>
<feature type="region of interest" description="Disordered" evidence="1">
    <location>
        <begin position="184"/>
        <end position="222"/>
    </location>
</feature>
<gene>
    <name evidence="2" type="ORF">B0A54_09088</name>
</gene>
<dbReference type="EMBL" id="NAJP01000032">
    <property type="protein sequence ID" value="TKA40628.1"/>
    <property type="molecule type" value="Genomic_DNA"/>
</dbReference>
<dbReference type="AlphaFoldDB" id="A0A4U0UWW2"/>
<feature type="compositionally biased region" description="Basic and acidic residues" evidence="1">
    <location>
        <begin position="137"/>
        <end position="149"/>
    </location>
</feature>
<protein>
    <submittedName>
        <fullName evidence="2">Uncharacterized protein</fullName>
    </submittedName>
</protein>
<dbReference type="Proteomes" id="UP000310066">
    <property type="component" value="Unassembled WGS sequence"/>
</dbReference>
<comment type="caution">
    <text evidence="2">The sequence shown here is derived from an EMBL/GenBank/DDBJ whole genome shotgun (WGS) entry which is preliminary data.</text>
</comment>
<feature type="compositionally biased region" description="Polar residues" evidence="1">
    <location>
        <begin position="116"/>
        <end position="132"/>
    </location>
</feature>
<reference evidence="2 3" key="1">
    <citation type="submission" date="2017-03" db="EMBL/GenBank/DDBJ databases">
        <title>Genomes of endolithic fungi from Antarctica.</title>
        <authorList>
            <person name="Coleine C."/>
            <person name="Masonjones S."/>
            <person name="Stajich J.E."/>
        </authorList>
    </citation>
    <scope>NUCLEOTIDE SEQUENCE [LARGE SCALE GENOMIC DNA]</scope>
    <source>
        <strain evidence="2 3">CCFEE 5311</strain>
    </source>
</reference>